<evidence type="ECO:0000313" key="7">
    <source>
        <dbReference type="Proteomes" id="UP001549320"/>
    </source>
</evidence>
<dbReference type="InterPro" id="IPR000847">
    <property type="entry name" value="LysR_HTH_N"/>
</dbReference>
<dbReference type="PANTHER" id="PTHR30346">
    <property type="entry name" value="TRANSCRIPTIONAL DUAL REGULATOR HCAR-RELATED"/>
    <property type="match status" value="1"/>
</dbReference>
<accession>A0ABV2QBM9</accession>
<evidence type="ECO:0000256" key="3">
    <source>
        <dbReference type="ARBA" id="ARBA00023125"/>
    </source>
</evidence>
<dbReference type="PROSITE" id="PS50931">
    <property type="entry name" value="HTH_LYSR"/>
    <property type="match status" value="1"/>
</dbReference>
<dbReference type="Gene3D" id="1.10.10.10">
    <property type="entry name" value="Winged helix-like DNA-binding domain superfamily/Winged helix DNA-binding domain"/>
    <property type="match status" value="1"/>
</dbReference>
<comment type="similarity">
    <text evidence="1">Belongs to the LysR transcriptional regulatory family.</text>
</comment>
<dbReference type="Pfam" id="PF00126">
    <property type="entry name" value="HTH_1"/>
    <property type="match status" value="1"/>
</dbReference>
<dbReference type="RefSeq" id="WP_354445698.1">
    <property type="nucleotide sequence ID" value="NZ_JBEPSH010000007.1"/>
</dbReference>
<dbReference type="SUPFAM" id="SSF46785">
    <property type="entry name" value="Winged helix' DNA-binding domain"/>
    <property type="match status" value="1"/>
</dbReference>
<dbReference type="Pfam" id="PF03466">
    <property type="entry name" value="LysR_substrate"/>
    <property type="match status" value="1"/>
</dbReference>
<evidence type="ECO:0000259" key="5">
    <source>
        <dbReference type="PROSITE" id="PS50931"/>
    </source>
</evidence>
<evidence type="ECO:0000256" key="2">
    <source>
        <dbReference type="ARBA" id="ARBA00023015"/>
    </source>
</evidence>
<evidence type="ECO:0000256" key="4">
    <source>
        <dbReference type="ARBA" id="ARBA00023163"/>
    </source>
</evidence>
<dbReference type="InterPro" id="IPR005119">
    <property type="entry name" value="LysR_subst-bd"/>
</dbReference>
<proteinExistence type="inferred from homology"/>
<organism evidence="6 7">
    <name type="scientific">Ottowia thiooxydans</name>
    <dbReference type="NCBI Taxonomy" id="219182"/>
    <lineage>
        <taxon>Bacteria</taxon>
        <taxon>Pseudomonadati</taxon>
        <taxon>Pseudomonadota</taxon>
        <taxon>Betaproteobacteria</taxon>
        <taxon>Burkholderiales</taxon>
        <taxon>Comamonadaceae</taxon>
        <taxon>Ottowia</taxon>
    </lineage>
</organism>
<dbReference type="SUPFAM" id="SSF53850">
    <property type="entry name" value="Periplasmic binding protein-like II"/>
    <property type="match status" value="1"/>
</dbReference>
<sequence length="301" mass="33445">MDMDTRRLHYFVRVAEAGSLGRATQSLHVAQPALSRQMQLLEDEIGAALFERTARGMELTAAGRSLYTDAKRLLADGQQALRRARLAASGRLGHLKVGFSEIYLWHPQALAALRQCRAQEQGITFTLETMLSGAITERLRAGHLDLAVAYSGQIDDESELRHVPWFTDEYRLAVPADSRFCRHPPSRLAELDGEDFILFGREQSPRMHDMIMAHFHDRGFTPRIVQVGTSHYTVMALVAAGLGCSVMPQSAASRVPKGVRLVTVPDMALHTPIHAIWRADSETPLLKRFVELLTCAPPQAS</sequence>
<dbReference type="InterPro" id="IPR036388">
    <property type="entry name" value="WH-like_DNA-bd_sf"/>
</dbReference>
<dbReference type="PANTHER" id="PTHR30346:SF28">
    <property type="entry name" value="HTH-TYPE TRANSCRIPTIONAL REGULATOR CYNR"/>
    <property type="match status" value="1"/>
</dbReference>
<name>A0ABV2QBM9_9BURK</name>
<gene>
    <name evidence="6" type="ORF">ABIE13_003554</name>
</gene>
<reference evidence="6 7" key="1">
    <citation type="submission" date="2024-06" db="EMBL/GenBank/DDBJ databases">
        <title>Sorghum-associated microbial communities from plants grown in Nebraska, USA.</title>
        <authorList>
            <person name="Schachtman D."/>
        </authorList>
    </citation>
    <scope>NUCLEOTIDE SEQUENCE [LARGE SCALE GENOMIC DNA]</scope>
    <source>
        <strain evidence="6 7">2709</strain>
    </source>
</reference>
<dbReference type="Proteomes" id="UP001549320">
    <property type="component" value="Unassembled WGS sequence"/>
</dbReference>
<keyword evidence="2" id="KW-0805">Transcription regulation</keyword>
<keyword evidence="3 6" id="KW-0238">DNA-binding</keyword>
<evidence type="ECO:0000256" key="1">
    <source>
        <dbReference type="ARBA" id="ARBA00009437"/>
    </source>
</evidence>
<dbReference type="CDD" id="cd08414">
    <property type="entry name" value="PBP2_LTTR_aromatics_like"/>
    <property type="match status" value="1"/>
</dbReference>
<comment type="caution">
    <text evidence="6">The sequence shown here is derived from an EMBL/GenBank/DDBJ whole genome shotgun (WGS) entry which is preliminary data.</text>
</comment>
<dbReference type="Gene3D" id="3.40.190.10">
    <property type="entry name" value="Periplasmic binding protein-like II"/>
    <property type="match status" value="2"/>
</dbReference>
<keyword evidence="7" id="KW-1185">Reference proteome</keyword>
<dbReference type="InterPro" id="IPR036390">
    <property type="entry name" value="WH_DNA-bd_sf"/>
</dbReference>
<dbReference type="PRINTS" id="PR00039">
    <property type="entry name" value="HTHLYSR"/>
</dbReference>
<dbReference type="EMBL" id="JBEPSH010000007">
    <property type="protein sequence ID" value="MET4578438.1"/>
    <property type="molecule type" value="Genomic_DNA"/>
</dbReference>
<evidence type="ECO:0000313" key="6">
    <source>
        <dbReference type="EMBL" id="MET4578438.1"/>
    </source>
</evidence>
<keyword evidence="4" id="KW-0804">Transcription</keyword>
<dbReference type="GO" id="GO:0003677">
    <property type="term" value="F:DNA binding"/>
    <property type="evidence" value="ECO:0007669"/>
    <property type="project" value="UniProtKB-KW"/>
</dbReference>
<feature type="domain" description="HTH lysR-type" evidence="5">
    <location>
        <begin position="3"/>
        <end position="60"/>
    </location>
</feature>
<protein>
    <submittedName>
        <fullName evidence="6">DNA-binding transcriptional LysR family regulator</fullName>
    </submittedName>
</protein>